<reference evidence="1" key="1">
    <citation type="submission" date="2021-01" db="EMBL/GenBank/DDBJ databases">
        <authorList>
            <person name="Corre E."/>
            <person name="Pelletier E."/>
            <person name="Niang G."/>
            <person name="Scheremetjew M."/>
            <person name="Finn R."/>
            <person name="Kale V."/>
            <person name="Holt S."/>
            <person name="Cochrane G."/>
            <person name="Meng A."/>
            <person name="Brown T."/>
            <person name="Cohen L."/>
        </authorList>
    </citation>
    <scope>NUCLEOTIDE SEQUENCE</scope>
    <source>
        <strain evidence="1">GSBS06</strain>
    </source>
</reference>
<name>A0A7S3V1X8_9STRA</name>
<dbReference type="EMBL" id="HBIN01021624">
    <property type="protein sequence ID" value="CAE0446586.1"/>
    <property type="molecule type" value="Transcribed_RNA"/>
</dbReference>
<organism evidence="1">
    <name type="scientific">Aplanochytrium stocchinoi</name>
    <dbReference type="NCBI Taxonomy" id="215587"/>
    <lineage>
        <taxon>Eukaryota</taxon>
        <taxon>Sar</taxon>
        <taxon>Stramenopiles</taxon>
        <taxon>Bigyra</taxon>
        <taxon>Labyrinthulomycetes</taxon>
        <taxon>Thraustochytrida</taxon>
        <taxon>Thraustochytriidae</taxon>
        <taxon>Aplanochytrium</taxon>
    </lineage>
</organism>
<accession>A0A7S3V1X8</accession>
<dbReference type="AlphaFoldDB" id="A0A7S3V1X8"/>
<proteinExistence type="predicted"/>
<protein>
    <submittedName>
        <fullName evidence="1">Uncharacterized protein</fullName>
    </submittedName>
</protein>
<sequence>MEAFRSRPRSSSVSMSMSEDSEFLWKSLYVFITENLDLSEDMPQWPEQESAYSHSPGKPPQTVTVTRKYKLVVDAGKRVLFPEHTGSKRNELNLACEIIASHAFRKILSDFLLLVFTTSHLNWNQIGGKLHFVHILEILCEAVFSHAGCIRALEIYLESAYIINNVIYTLFSSLK</sequence>
<evidence type="ECO:0000313" key="1">
    <source>
        <dbReference type="EMBL" id="CAE0446586.1"/>
    </source>
</evidence>
<gene>
    <name evidence="1" type="ORF">ASTO00021_LOCUS16577</name>
</gene>